<dbReference type="OrthoDB" id="445620at2"/>
<organism evidence="2 3">
    <name type="scientific">Helicobacter aurati</name>
    <dbReference type="NCBI Taxonomy" id="137778"/>
    <lineage>
        <taxon>Bacteria</taxon>
        <taxon>Pseudomonadati</taxon>
        <taxon>Campylobacterota</taxon>
        <taxon>Epsilonproteobacteria</taxon>
        <taxon>Campylobacterales</taxon>
        <taxon>Helicobacteraceae</taxon>
        <taxon>Helicobacter</taxon>
    </lineage>
</organism>
<dbReference type="Pfam" id="PF04311">
    <property type="entry name" value="DUF459"/>
    <property type="match status" value="1"/>
</dbReference>
<keyword evidence="3" id="KW-1185">Reference proteome</keyword>
<accession>A0A3D8J5G0</accession>
<dbReference type="InterPro" id="IPR036514">
    <property type="entry name" value="SGNH_hydro_sf"/>
</dbReference>
<dbReference type="Proteomes" id="UP000256424">
    <property type="component" value="Unassembled WGS sequence"/>
</dbReference>
<evidence type="ECO:0000256" key="1">
    <source>
        <dbReference type="SAM" id="MobiDB-lite"/>
    </source>
</evidence>
<feature type="region of interest" description="Disordered" evidence="1">
    <location>
        <begin position="373"/>
        <end position="424"/>
    </location>
</feature>
<dbReference type="InterPro" id="IPR007407">
    <property type="entry name" value="DUF459"/>
</dbReference>
<feature type="region of interest" description="Disordered" evidence="1">
    <location>
        <begin position="90"/>
        <end position="127"/>
    </location>
</feature>
<dbReference type="SUPFAM" id="SSF52266">
    <property type="entry name" value="SGNH hydrolase"/>
    <property type="match status" value="1"/>
</dbReference>
<comment type="caution">
    <text evidence="2">The sequence shown here is derived from an EMBL/GenBank/DDBJ whole genome shotgun (WGS) entry which is preliminary data.</text>
</comment>
<proteinExistence type="predicted"/>
<dbReference type="AlphaFoldDB" id="A0A3D8J5G0"/>
<name>A0A3D8J5G0_9HELI</name>
<gene>
    <name evidence="2" type="ORF">CQA66_03550</name>
</gene>
<dbReference type="GO" id="GO:0016788">
    <property type="term" value="F:hydrolase activity, acting on ester bonds"/>
    <property type="evidence" value="ECO:0007669"/>
    <property type="project" value="UniProtKB-ARBA"/>
</dbReference>
<dbReference type="Gene3D" id="3.40.50.1110">
    <property type="entry name" value="SGNH hydrolase"/>
    <property type="match status" value="1"/>
</dbReference>
<feature type="compositionally biased region" description="Basic and acidic residues" evidence="1">
    <location>
        <begin position="394"/>
        <end position="406"/>
    </location>
</feature>
<protein>
    <submittedName>
        <fullName evidence="2">DUF459 domain-containing protein</fullName>
    </submittedName>
</protein>
<dbReference type="RefSeq" id="WP_104762470.1">
    <property type="nucleotide sequence ID" value="NZ_FZPM01000004.1"/>
</dbReference>
<reference evidence="2 3" key="1">
    <citation type="submission" date="2018-04" db="EMBL/GenBank/DDBJ databases">
        <title>Novel Campyloabacter and Helicobacter Species and Strains.</title>
        <authorList>
            <person name="Mannion A.J."/>
            <person name="Shen Z."/>
            <person name="Fox J.G."/>
        </authorList>
    </citation>
    <scope>NUCLEOTIDE SEQUENCE [LARGE SCALE GENOMIC DNA]</scope>
    <source>
        <strain evidence="2 3">MIT 97-5075</strain>
    </source>
</reference>
<evidence type="ECO:0000313" key="3">
    <source>
        <dbReference type="Proteomes" id="UP000256424"/>
    </source>
</evidence>
<feature type="compositionally biased region" description="Polar residues" evidence="1">
    <location>
        <begin position="376"/>
        <end position="393"/>
    </location>
</feature>
<evidence type="ECO:0000313" key="2">
    <source>
        <dbReference type="EMBL" id="RDU72688.1"/>
    </source>
</evidence>
<sequence>MQLIRLLFLGVISLVLVCFVFHRSLIDYFMQTYHINIKPLETNSLFRPSLETASAVASTLDKWRTQIFEQDSTQLQSPYTESAQGNLLHEKPSESFASRESQTHTEKPSITLPPAIGNDDRQFTQSNNQPLKNIQFIDGKLLINKDTEFLLIGDSLMQGIGIMLVRALRTKGLRAYNIAKQNTGLTFTSFFNWARTTQKALEKNPKISVLVVCLGANDPWDVKGIKFGSEKWNTLYNAKIEEVLSIAREHAVFVVWFQVPTIKNEQLNNKIALLNAMYAKNLESHGLFIKTEILTNEGKFSSYIKNTEGKSVLVRAQDGIHLTTKGSEILSNLLLEKIIVQEHSPHNITNISEQYNQNTIQTKTLESHNPIKEHLQPNSHLDSHANSPVINDTANKESNRESKTDKTSPFTSHPFFSAQQAKTQ</sequence>
<dbReference type="EMBL" id="NXLW01000005">
    <property type="protein sequence ID" value="RDU72688.1"/>
    <property type="molecule type" value="Genomic_DNA"/>
</dbReference>